<evidence type="ECO:0000313" key="5">
    <source>
        <dbReference type="EMBL" id="MCJ8503105.1"/>
    </source>
</evidence>
<keyword evidence="1 2" id="KW-0378">Hydrolase</keyword>
<dbReference type="PROSITE" id="PS51462">
    <property type="entry name" value="NUDIX"/>
    <property type="match status" value="1"/>
</dbReference>
<dbReference type="RefSeq" id="WP_246914958.1">
    <property type="nucleotide sequence ID" value="NZ_JALJRB010000045.1"/>
</dbReference>
<dbReference type="PANTHER" id="PTHR43736">
    <property type="entry name" value="ADP-RIBOSE PYROPHOSPHATASE"/>
    <property type="match status" value="1"/>
</dbReference>
<dbReference type="AlphaFoldDB" id="A0AA41R8E7"/>
<dbReference type="GO" id="GO:0016787">
    <property type="term" value="F:hydrolase activity"/>
    <property type="evidence" value="ECO:0007669"/>
    <property type="project" value="UniProtKB-KW"/>
</dbReference>
<dbReference type="CDD" id="cd04673">
    <property type="entry name" value="NUDIX_ADPRase"/>
    <property type="match status" value="1"/>
</dbReference>
<dbReference type="Gene3D" id="3.90.79.10">
    <property type="entry name" value="Nucleoside Triphosphate Pyrophosphohydrolase"/>
    <property type="match status" value="1"/>
</dbReference>
<keyword evidence="6" id="KW-1185">Reference proteome</keyword>
<organism evidence="5 6">
    <name type="scientific">Desulfatitalea alkaliphila</name>
    <dbReference type="NCBI Taxonomy" id="2929485"/>
    <lineage>
        <taxon>Bacteria</taxon>
        <taxon>Pseudomonadati</taxon>
        <taxon>Thermodesulfobacteriota</taxon>
        <taxon>Desulfobacteria</taxon>
        <taxon>Desulfobacterales</taxon>
        <taxon>Desulfosarcinaceae</taxon>
        <taxon>Desulfatitalea</taxon>
    </lineage>
</organism>
<evidence type="ECO:0000313" key="6">
    <source>
        <dbReference type="Proteomes" id="UP001165427"/>
    </source>
</evidence>
<evidence type="ECO:0000256" key="1">
    <source>
        <dbReference type="ARBA" id="ARBA00022801"/>
    </source>
</evidence>
<dbReference type="InterPro" id="IPR020476">
    <property type="entry name" value="Nudix_hydrolase"/>
</dbReference>
<comment type="similarity">
    <text evidence="2">Belongs to the Nudix hydrolase family.</text>
</comment>
<dbReference type="Pfam" id="PF00293">
    <property type="entry name" value="NUDIX"/>
    <property type="match status" value="1"/>
</dbReference>
<dbReference type="SUPFAM" id="SSF55811">
    <property type="entry name" value="Nudix"/>
    <property type="match status" value="1"/>
</dbReference>
<dbReference type="Proteomes" id="UP001165427">
    <property type="component" value="Unassembled WGS sequence"/>
</dbReference>
<dbReference type="InterPro" id="IPR015797">
    <property type="entry name" value="NUDIX_hydrolase-like_dom_sf"/>
</dbReference>
<dbReference type="PRINTS" id="PR00502">
    <property type="entry name" value="NUDIXFAMILY"/>
</dbReference>
<dbReference type="PROSITE" id="PS00893">
    <property type="entry name" value="NUDIX_BOX"/>
    <property type="match status" value="1"/>
</dbReference>
<feature type="domain" description="Nudix hydrolase" evidence="4">
    <location>
        <begin position="24"/>
        <end position="155"/>
    </location>
</feature>
<proteinExistence type="inferred from homology"/>
<evidence type="ECO:0000256" key="2">
    <source>
        <dbReference type="RuleBase" id="RU003476"/>
    </source>
</evidence>
<reference evidence="5" key="1">
    <citation type="submission" date="2022-04" db="EMBL/GenBank/DDBJ databases">
        <title>Desulfatitalea alkaliphila sp. nov., a novel anaerobic sulfate-reducing bacterium isolated from terrestrial mud volcano, Taman Peninsula, Russia.</title>
        <authorList>
            <person name="Khomyakova M.A."/>
            <person name="Merkel A.Y."/>
            <person name="Slobodkin A.I."/>
        </authorList>
    </citation>
    <scope>NUCLEOTIDE SEQUENCE</scope>
    <source>
        <strain evidence="5">M08but</strain>
    </source>
</reference>
<gene>
    <name evidence="5" type="ORF">MRX98_21205</name>
</gene>
<evidence type="ECO:0000259" key="4">
    <source>
        <dbReference type="PROSITE" id="PS51462"/>
    </source>
</evidence>
<dbReference type="EMBL" id="JALJRB010000045">
    <property type="protein sequence ID" value="MCJ8503105.1"/>
    <property type="molecule type" value="Genomic_DNA"/>
</dbReference>
<comment type="caution">
    <text evidence="5">The sequence shown here is derived from an EMBL/GenBank/DDBJ whole genome shotgun (WGS) entry which is preliminary data.</text>
</comment>
<name>A0AA41R8E7_9BACT</name>
<protein>
    <submittedName>
        <fullName evidence="5">NUDIX hydrolase</fullName>
    </submittedName>
</protein>
<feature type="region of interest" description="Disordered" evidence="3">
    <location>
        <begin position="1"/>
        <end position="23"/>
    </location>
</feature>
<dbReference type="InterPro" id="IPR000086">
    <property type="entry name" value="NUDIX_hydrolase_dom"/>
</dbReference>
<accession>A0AA41R8E7</accession>
<sequence length="163" mass="17036">MTASSGPSDRSAAGSSPAAAYPAGPRPAVGAVVLHAGRVLLVRRGRPPGQGLWSIPGGSVHLGETLQQAAEREVMEETGVAIRARQPVHTFDLVERDAAGRVRFHYVIVDLAADYLSGEPCAGDDAAAVCWATAEDLAGPDIHPATRELLRRFLPATPSKVTP</sequence>
<dbReference type="PANTHER" id="PTHR43736:SF1">
    <property type="entry name" value="DIHYDRONEOPTERIN TRIPHOSPHATE DIPHOSPHATASE"/>
    <property type="match status" value="1"/>
</dbReference>
<evidence type="ECO:0000256" key="3">
    <source>
        <dbReference type="SAM" id="MobiDB-lite"/>
    </source>
</evidence>
<dbReference type="InterPro" id="IPR020084">
    <property type="entry name" value="NUDIX_hydrolase_CS"/>
</dbReference>